<keyword evidence="2" id="KW-0472">Membrane</keyword>
<proteinExistence type="predicted"/>
<dbReference type="AlphaFoldDB" id="A0A3H9C6W2"/>
<protein>
    <submittedName>
        <fullName evidence="3">Uncharacterized protein</fullName>
    </submittedName>
</protein>
<dbReference type="RefSeq" id="WP_052784644.1">
    <property type="nucleotide sequence ID" value="NZ_CUKX01000001.1"/>
</dbReference>
<accession>A0A3H9C6W2</accession>
<name>A0A3H9C6W2_CAMCO</name>
<keyword evidence="2" id="KW-0812">Transmembrane</keyword>
<feature type="transmembrane region" description="Helical" evidence="2">
    <location>
        <begin position="6"/>
        <end position="21"/>
    </location>
</feature>
<dbReference type="EMBL" id="AACRQU010000008">
    <property type="protein sequence ID" value="EAL8416706.1"/>
    <property type="molecule type" value="Genomic_DNA"/>
</dbReference>
<evidence type="ECO:0000256" key="2">
    <source>
        <dbReference type="SAM" id="Phobius"/>
    </source>
</evidence>
<evidence type="ECO:0000256" key="1">
    <source>
        <dbReference type="SAM" id="Coils"/>
    </source>
</evidence>
<reference evidence="3 4" key="1">
    <citation type="submission" date="2018-08" db="EMBL/GenBank/DDBJ databases">
        <authorList>
            <consortium name="NARMS: The National Antimicrobial Resistance Monitoring System"/>
        </authorList>
    </citation>
    <scope>NUCLEOTIDE SEQUENCE [LARGE SCALE GENOMIC DNA]</scope>
    <source>
        <strain evidence="3 4">FSIS11812579</strain>
    </source>
</reference>
<organism evidence="3 4">
    <name type="scientific">Campylobacter coli</name>
    <dbReference type="NCBI Taxonomy" id="195"/>
    <lineage>
        <taxon>Bacteria</taxon>
        <taxon>Pseudomonadati</taxon>
        <taxon>Campylobacterota</taxon>
        <taxon>Epsilonproteobacteria</taxon>
        <taxon>Campylobacterales</taxon>
        <taxon>Campylobacteraceae</taxon>
        <taxon>Campylobacter</taxon>
    </lineage>
</organism>
<feature type="coiled-coil region" evidence="1">
    <location>
        <begin position="17"/>
        <end position="51"/>
    </location>
</feature>
<keyword evidence="1" id="KW-0175">Coiled coil</keyword>
<evidence type="ECO:0000313" key="3">
    <source>
        <dbReference type="EMBL" id="EAL8416706.1"/>
    </source>
</evidence>
<gene>
    <name evidence="3" type="ORF">DYF97_04820</name>
</gene>
<comment type="caution">
    <text evidence="3">The sequence shown here is derived from an EMBL/GenBank/DDBJ whole genome shotgun (WGS) entry which is preliminary data.</text>
</comment>
<sequence length="157" mass="18992">MHFFIFIISIVIMYYIIMFILENKKEKKKKIEDINKEISLIKANLNELNESFKIHFIENIYKIRKDFDETREKTEKDIILLEECCSLLLQEREEKDRSEDNDALKQLIEAISDDEYSVDESYKIAEDKREDIIDAMYKENENLKEKLSEYEKKFGKL</sequence>
<evidence type="ECO:0000313" key="4">
    <source>
        <dbReference type="Proteomes" id="UP000333665"/>
    </source>
</evidence>
<keyword evidence="2" id="KW-1133">Transmembrane helix</keyword>
<dbReference type="Proteomes" id="UP000333665">
    <property type="component" value="Unassembled WGS sequence"/>
</dbReference>